<dbReference type="NCBIfam" id="TIGR02436">
    <property type="entry name" value="four helix bundle protein"/>
    <property type="match status" value="1"/>
</dbReference>
<dbReference type="SUPFAM" id="SSF158446">
    <property type="entry name" value="IVS-encoded protein-like"/>
    <property type="match status" value="1"/>
</dbReference>
<comment type="caution">
    <text evidence="1">The sequence shown here is derived from an EMBL/GenBank/DDBJ whole genome shotgun (WGS) entry which is preliminary data.</text>
</comment>
<dbReference type="OrthoDB" id="5515766at2"/>
<dbReference type="Proteomes" id="UP000321532">
    <property type="component" value="Unassembled WGS sequence"/>
</dbReference>
<dbReference type="InterPro" id="IPR012657">
    <property type="entry name" value="23S_rRNA-intervening_sequence"/>
</dbReference>
<dbReference type="RefSeq" id="WP_146897941.1">
    <property type="nucleotide sequence ID" value="NZ_BJYS01000016.1"/>
</dbReference>
<evidence type="ECO:0000313" key="1">
    <source>
        <dbReference type="EMBL" id="GEO04680.1"/>
    </source>
</evidence>
<proteinExistence type="predicted"/>
<gene>
    <name evidence="1" type="ORF">AAE02nite_23440</name>
</gene>
<organism evidence="1 2">
    <name type="scientific">Adhaeribacter aerolatus</name>
    <dbReference type="NCBI Taxonomy" id="670289"/>
    <lineage>
        <taxon>Bacteria</taxon>
        <taxon>Pseudomonadati</taxon>
        <taxon>Bacteroidota</taxon>
        <taxon>Cytophagia</taxon>
        <taxon>Cytophagales</taxon>
        <taxon>Hymenobacteraceae</taxon>
        <taxon>Adhaeribacter</taxon>
    </lineage>
</organism>
<evidence type="ECO:0000313" key="2">
    <source>
        <dbReference type="Proteomes" id="UP000321532"/>
    </source>
</evidence>
<dbReference type="Gene3D" id="1.20.1440.60">
    <property type="entry name" value="23S rRNA-intervening sequence"/>
    <property type="match status" value="1"/>
</dbReference>
<keyword evidence="2" id="KW-1185">Reference proteome</keyword>
<dbReference type="InterPro" id="IPR036583">
    <property type="entry name" value="23S_rRNA_IVS_sf"/>
</dbReference>
<dbReference type="Pfam" id="PF05635">
    <property type="entry name" value="23S_rRNA_IVP"/>
    <property type="match status" value="1"/>
</dbReference>
<name>A0A512AYA9_9BACT</name>
<reference evidence="1 2" key="1">
    <citation type="submission" date="2019-07" db="EMBL/GenBank/DDBJ databases">
        <title>Whole genome shotgun sequence of Adhaeribacter aerolatus NBRC 106133.</title>
        <authorList>
            <person name="Hosoyama A."/>
            <person name="Uohara A."/>
            <person name="Ohji S."/>
            <person name="Ichikawa N."/>
        </authorList>
    </citation>
    <scope>NUCLEOTIDE SEQUENCE [LARGE SCALE GENOMIC DNA]</scope>
    <source>
        <strain evidence="1 2">NBRC 106133</strain>
    </source>
</reference>
<dbReference type="AlphaFoldDB" id="A0A512AYA9"/>
<dbReference type="CDD" id="cd16377">
    <property type="entry name" value="23S_rRNA_IVP_like"/>
    <property type="match status" value="1"/>
</dbReference>
<dbReference type="PANTHER" id="PTHR38471:SF2">
    <property type="entry name" value="FOUR HELIX BUNDLE PROTEIN"/>
    <property type="match status" value="1"/>
</dbReference>
<dbReference type="EMBL" id="BJYS01000016">
    <property type="protein sequence ID" value="GEO04680.1"/>
    <property type="molecule type" value="Genomic_DNA"/>
</dbReference>
<dbReference type="PANTHER" id="PTHR38471">
    <property type="entry name" value="FOUR HELIX BUNDLE PROTEIN"/>
    <property type="match status" value="1"/>
</dbReference>
<accession>A0A512AYA9</accession>
<protein>
    <submittedName>
        <fullName evidence="1">Four helix bundle protein</fullName>
    </submittedName>
</protein>
<sequence>MEKAGQIAIDIYKVCETEKLKNDFAPKDQIKRAAFSISSNIAEGFEYNNNNEFVRFLKYAKGSAGELRSQLFILKELEIIENEFYNNKFSELNSLSGQLSSFIKYIKDYQNKIK</sequence>